<feature type="region of interest" description="Disordered" evidence="1">
    <location>
        <begin position="1"/>
        <end position="21"/>
    </location>
</feature>
<evidence type="ECO:0000313" key="4">
    <source>
        <dbReference type="Proteomes" id="UP001597371"/>
    </source>
</evidence>
<evidence type="ECO:0000256" key="1">
    <source>
        <dbReference type="SAM" id="MobiDB-lite"/>
    </source>
</evidence>
<dbReference type="RefSeq" id="WP_209735849.1">
    <property type="nucleotide sequence ID" value="NZ_CP072611.1"/>
</dbReference>
<evidence type="ECO:0000256" key="2">
    <source>
        <dbReference type="SAM" id="Phobius"/>
    </source>
</evidence>
<dbReference type="Proteomes" id="UP001597371">
    <property type="component" value="Unassembled WGS sequence"/>
</dbReference>
<gene>
    <name evidence="3" type="ORF">ACFSKQ_01755</name>
</gene>
<dbReference type="EMBL" id="JBHUIJ010000002">
    <property type="protein sequence ID" value="MFD2236185.1"/>
    <property type="molecule type" value="Genomic_DNA"/>
</dbReference>
<keyword evidence="2" id="KW-0472">Membrane</keyword>
<feature type="region of interest" description="Disordered" evidence="1">
    <location>
        <begin position="79"/>
        <end position="140"/>
    </location>
</feature>
<feature type="region of interest" description="Disordered" evidence="1">
    <location>
        <begin position="174"/>
        <end position="197"/>
    </location>
</feature>
<proteinExistence type="predicted"/>
<comment type="caution">
    <text evidence="3">The sequence shown here is derived from an EMBL/GenBank/DDBJ whole genome shotgun (WGS) entry which is preliminary data.</text>
</comment>
<evidence type="ECO:0000313" key="3">
    <source>
        <dbReference type="EMBL" id="MFD2236185.1"/>
    </source>
</evidence>
<name>A0ABW5CJC0_9HYPH</name>
<reference evidence="4" key="1">
    <citation type="journal article" date="2019" name="Int. J. Syst. Evol. Microbiol.">
        <title>The Global Catalogue of Microorganisms (GCM) 10K type strain sequencing project: providing services to taxonomists for standard genome sequencing and annotation.</title>
        <authorList>
            <consortium name="The Broad Institute Genomics Platform"/>
            <consortium name="The Broad Institute Genome Sequencing Center for Infectious Disease"/>
            <person name="Wu L."/>
            <person name="Ma J."/>
        </authorList>
    </citation>
    <scope>NUCLEOTIDE SEQUENCE [LARGE SCALE GENOMIC DNA]</scope>
    <source>
        <strain evidence="4">ZS-35-S2</strain>
    </source>
</reference>
<keyword evidence="4" id="KW-1185">Reference proteome</keyword>
<keyword evidence="2" id="KW-0812">Transmembrane</keyword>
<sequence>MNAMEQSLRRALEGGDPSDPAFRLSIYEASARAMERTLANRERDSARDSYESERLVQTIESVEAEYAARYGNYALGEAGAPGGEAGEPPLNPAADPFAEPDEIRHSRPPASFEPADANPAADEGAQEALWRPGSERGPARRRAGAGHVLLGLLFLVVLFGLAAYALGFFGASSAPQSDEPAVEGQADRGAPAREEAAEAPANGLSWIGVFSGGELEQLAAPDGARMETVDEAGRAAVRLSVLPETEAEVLVSLGPGLVQQIAGSTVRIELIAGSPDEELREFSVRCVFGSESVCERQRFATAMPEEAFVFDVAVPGGATGPASLAIGPGLAETGAVDLYSVRMRIL</sequence>
<organism evidence="3 4">
    <name type="scientific">Aureimonas populi</name>
    <dbReference type="NCBI Taxonomy" id="1701758"/>
    <lineage>
        <taxon>Bacteria</taxon>
        <taxon>Pseudomonadati</taxon>
        <taxon>Pseudomonadota</taxon>
        <taxon>Alphaproteobacteria</taxon>
        <taxon>Hyphomicrobiales</taxon>
        <taxon>Aurantimonadaceae</taxon>
        <taxon>Aureimonas</taxon>
    </lineage>
</organism>
<keyword evidence="2" id="KW-1133">Transmembrane helix</keyword>
<evidence type="ECO:0008006" key="5">
    <source>
        <dbReference type="Google" id="ProtNLM"/>
    </source>
</evidence>
<accession>A0ABW5CJC0</accession>
<feature type="transmembrane region" description="Helical" evidence="2">
    <location>
        <begin position="148"/>
        <end position="171"/>
    </location>
</feature>
<protein>
    <recommendedName>
        <fullName evidence="5">Transcriptional regulator</fullName>
    </recommendedName>
</protein>